<keyword evidence="4" id="KW-0456">Lyase</keyword>
<evidence type="ECO:0000313" key="7">
    <source>
        <dbReference type="Proteomes" id="UP001249240"/>
    </source>
</evidence>
<keyword evidence="2" id="KW-0479">Metal-binding</keyword>
<accession>A0AAW8SZR0</accession>
<dbReference type="GO" id="GO:0046872">
    <property type="term" value="F:metal ion binding"/>
    <property type="evidence" value="ECO:0007669"/>
    <property type="project" value="UniProtKB-KW"/>
</dbReference>
<keyword evidence="3" id="KW-0862">Zinc</keyword>
<dbReference type="Proteomes" id="UP001249240">
    <property type="component" value="Unassembled WGS sequence"/>
</dbReference>
<dbReference type="PROSITE" id="PS51891">
    <property type="entry name" value="CENP_V_GFA"/>
    <property type="match status" value="1"/>
</dbReference>
<feature type="domain" description="CENP-V/GFA" evidence="5">
    <location>
        <begin position="3"/>
        <end position="111"/>
    </location>
</feature>
<gene>
    <name evidence="6" type="ORF">P7D78_08435</name>
</gene>
<reference evidence="6" key="1">
    <citation type="submission" date="2023-03" db="EMBL/GenBank/DDBJ databases">
        <authorList>
            <person name="Shen W."/>
            <person name="Cai J."/>
        </authorList>
    </citation>
    <scope>NUCLEOTIDE SEQUENCE</scope>
    <source>
        <strain evidence="6">B646-2</strain>
    </source>
</reference>
<dbReference type="AlphaFoldDB" id="A0AAW8SZR0"/>
<dbReference type="GO" id="GO:0016846">
    <property type="term" value="F:carbon-sulfur lyase activity"/>
    <property type="evidence" value="ECO:0007669"/>
    <property type="project" value="InterPro"/>
</dbReference>
<protein>
    <submittedName>
        <fullName evidence="6">GFA family protein</fullName>
    </submittedName>
</protein>
<organism evidence="6 7">
    <name type="scientific">Enterococcus raffinosus</name>
    <dbReference type="NCBI Taxonomy" id="71452"/>
    <lineage>
        <taxon>Bacteria</taxon>
        <taxon>Bacillati</taxon>
        <taxon>Bacillota</taxon>
        <taxon>Bacilli</taxon>
        <taxon>Lactobacillales</taxon>
        <taxon>Enterococcaceae</taxon>
        <taxon>Enterococcus</taxon>
    </lineage>
</organism>
<evidence type="ECO:0000259" key="5">
    <source>
        <dbReference type="PROSITE" id="PS51891"/>
    </source>
</evidence>
<evidence type="ECO:0000256" key="1">
    <source>
        <dbReference type="ARBA" id="ARBA00005495"/>
    </source>
</evidence>
<dbReference type="PANTHER" id="PTHR33337">
    <property type="entry name" value="GFA DOMAIN-CONTAINING PROTEIN"/>
    <property type="match status" value="1"/>
</dbReference>
<dbReference type="InterPro" id="IPR011057">
    <property type="entry name" value="Mss4-like_sf"/>
</dbReference>
<dbReference type="Pfam" id="PF04828">
    <property type="entry name" value="GFA"/>
    <property type="match status" value="1"/>
</dbReference>
<dbReference type="EMBL" id="JARPXM010000007">
    <property type="protein sequence ID" value="MDT2538150.1"/>
    <property type="molecule type" value="Genomic_DNA"/>
</dbReference>
<dbReference type="Gene3D" id="3.90.1590.10">
    <property type="entry name" value="glutathione-dependent formaldehyde- activating enzyme (gfa)"/>
    <property type="match status" value="1"/>
</dbReference>
<dbReference type="SUPFAM" id="SSF51316">
    <property type="entry name" value="Mss4-like"/>
    <property type="match status" value="1"/>
</dbReference>
<dbReference type="RefSeq" id="WP_028020359.1">
    <property type="nucleotide sequence ID" value="NZ_BAAAXM010000023.1"/>
</dbReference>
<evidence type="ECO:0000313" key="6">
    <source>
        <dbReference type="EMBL" id="MDT2538150.1"/>
    </source>
</evidence>
<comment type="similarity">
    <text evidence="1">Belongs to the Gfa family.</text>
</comment>
<dbReference type="InterPro" id="IPR006913">
    <property type="entry name" value="CENP-V/GFA"/>
</dbReference>
<evidence type="ECO:0000256" key="2">
    <source>
        <dbReference type="ARBA" id="ARBA00022723"/>
    </source>
</evidence>
<evidence type="ECO:0000256" key="3">
    <source>
        <dbReference type="ARBA" id="ARBA00022833"/>
    </source>
</evidence>
<name>A0AAW8SZR0_9ENTE</name>
<proteinExistence type="inferred from homology"/>
<sequence>MKVKGSCLCGAVKINISDVAEEITICHCHMCQKFFGGPFMSLAGVTPKDFTFTGKEQLHRFQSSEWAVRGSCKKCGSSLFYYSLADDKYYFPAGLFDEVDQAKLMEEIFYDQKPAFFHYKEPTEKLTEAAFLEKLFQEPEEHLLG</sequence>
<dbReference type="PANTHER" id="PTHR33337:SF40">
    <property type="entry name" value="CENP-V_GFA DOMAIN-CONTAINING PROTEIN-RELATED"/>
    <property type="match status" value="1"/>
</dbReference>
<comment type="caution">
    <text evidence="6">The sequence shown here is derived from an EMBL/GenBank/DDBJ whole genome shotgun (WGS) entry which is preliminary data.</text>
</comment>
<evidence type="ECO:0000256" key="4">
    <source>
        <dbReference type="ARBA" id="ARBA00023239"/>
    </source>
</evidence>